<accession>A0A1V0E6S8</accession>
<dbReference type="EMBL" id="KY652726">
    <property type="protein sequence ID" value="ARB12566.1"/>
    <property type="molecule type" value="Genomic_DNA"/>
</dbReference>
<evidence type="ECO:0000313" key="2">
    <source>
        <dbReference type="Proteomes" id="UP000221691"/>
    </source>
</evidence>
<name>A0A1V0E6S8_9CAUD</name>
<gene>
    <name evidence="1" type="ORF">BIS47_62</name>
</gene>
<keyword evidence="2" id="KW-1185">Reference proteome</keyword>
<protein>
    <submittedName>
        <fullName evidence="1">Uncharacterized protein</fullName>
    </submittedName>
</protein>
<reference evidence="1 2" key="1">
    <citation type="submission" date="2017-02" db="EMBL/GenBank/DDBJ databases">
        <title>Genome sequencing and assembly of Klebsiella pneumoniae phages.</title>
        <authorList>
            <person name="Labudda L."/>
            <person name="Strapagiel D."/>
            <person name="Karczewska-Golec J."/>
            <person name="Golec P."/>
        </authorList>
    </citation>
    <scope>NUCLEOTIDE SEQUENCE [LARGE SCALE GENOMIC DNA]</scope>
</reference>
<dbReference type="RefSeq" id="YP_009832569.1">
    <property type="nucleotide sequence ID" value="NC_048656.1"/>
</dbReference>
<evidence type="ECO:0000313" key="1">
    <source>
        <dbReference type="EMBL" id="ARB12566.1"/>
    </source>
</evidence>
<organism evidence="1 2">
    <name type="scientific">Klebsiella phage vB_KpnM_BIS47</name>
    <dbReference type="NCBI Taxonomy" id="1907784"/>
    <lineage>
        <taxon>Viruses</taxon>
        <taxon>Duplodnaviria</taxon>
        <taxon>Heunggongvirae</taxon>
        <taxon>Uroviricota</taxon>
        <taxon>Caudoviricetes</taxon>
        <taxon>Vequintavirinae</taxon>
        <taxon>Mydovirus</taxon>
        <taxon>Mydovirus BIS47</taxon>
    </lineage>
</organism>
<proteinExistence type="predicted"/>
<dbReference type="Proteomes" id="UP000221691">
    <property type="component" value="Segment"/>
</dbReference>
<dbReference type="GeneID" id="55632555"/>
<sequence>MRPWSNLAEAWVLSSQGSRFESGRAHQFKRAYLNGLLTRR</sequence>
<dbReference type="KEGG" id="vg:55632555"/>